<gene>
    <name evidence="2" type="ORF">Q763_03600</name>
</gene>
<organism evidence="2 3">
    <name type="scientific">Flavobacterium beibuense F44-8</name>
    <dbReference type="NCBI Taxonomy" id="1406840"/>
    <lineage>
        <taxon>Bacteria</taxon>
        <taxon>Pseudomonadati</taxon>
        <taxon>Bacteroidota</taxon>
        <taxon>Flavobacteriia</taxon>
        <taxon>Flavobacteriales</taxon>
        <taxon>Flavobacteriaceae</taxon>
        <taxon>Flavobacterium</taxon>
    </lineage>
</organism>
<keyword evidence="1" id="KW-0812">Transmembrane</keyword>
<keyword evidence="3" id="KW-1185">Reference proteome</keyword>
<evidence type="ECO:0000256" key="1">
    <source>
        <dbReference type="SAM" id="Phobius"/>
    </source>
</evidence>
<evidence type="ECO:0000313" key="3">
    <source>
        <dbReference type="Proteomes" id="UP000030129"/>
    </source>
</evidence>
<keyword evidence="1" id="KW-0472">Membrane</keyword>
<dbReference type="eggNOG" id="ENOG502Z9A2">
    <property type="taxonomic scope" value="Bacteria"/>
</dbReference>
<sequence>MNLILKRSFKVFKKLIIGLLCFILVYVIATLVLSYIPVNVNAEKGDIVVYVNSNGVHTDIIVPVKNGVKDWTGQILYNETKANDTLAKYVAFGWGDKGFYLNTPKWSDLKASTAFNAAFYMGTSAMHTRFYKTVRQDDNCVKLTITKQDYEKLVDYIEKSFEYDENGETIWIANRSYGQYDAFYEGNGKYSLFYTCNTWTNNALKAANQKACLWTTYDKAILNKYK</sequence>
<reference evidence="2 3" key="1">
    <citation type="submission" date="2013-09" db="EMBL/GenBank/DDBJ databases">
        <authorList>
            <person name="Zeng Z."/>
            <person name="Chen C."/>
        </authorList>
    </citation>
    <scope>NUCLEOTIDE SEQUENCE [LARGE SCALE GENOMIC DNA]</scope>
    <source>
        <strain evidence="2 3">F44-8</strain>
    </source>
</reference>
<dbReference type="RefSeq" id="WP_035131234.1">
    <property type="nucleotide sequence ID" value="NZ_JRLV01000003.1"/>
</dbReference>
<evidence type="ECO:0000313" key="2">
    <source>
        <dbReference type="EMBL" id="KGO83663.1"/>
    </source>
</evidence>
<protein>
    <submittedName>
        <fullName evidence="2">Urease-associated protein</fullName>
    </submittedName>
</protein>
<dbReference type="NCBIfam" id="TIGR02117">
    <property type="entry name" value="chp_urease_rgn"/>
    <property type="match status" value="1"/>
</dbReference>
<dbReference type="Proteomes" id="UP000030129">
    <property type="component" value="Unassembled WGS sequence"/>
</dbReference>
<keyword evidence="1" id="KW-1133">Transmembrane helix</keyword>
<dbReference type="AlphaFoldDB" id="A0A0A2LWV6"/>
<accession>A0A0A2LWV6</accession>
<dbReference type="Pfam" id="PF09601">
    <property type="entry name" value="DUF2459"/>
    <property type="match status" value="1"/>
</dbReference>
<dbReference type="EMBL" id="JRLV01000003">
    <property type="protein sequence ID" value="KGO83663.1"/>
    <property type="molecule type" value="Genomic_DNA"/>
</dbReference>
<feature type="transmembrane region" description="Helical" evidence="1">
    <location>
        <begin position="15"/>
        <end position="36"/>
    </location>
</feature>
<proteinExistence type="predicted"/>
<comment type="caution">
    <text evidence="2">The sequence shown here is derived from an EMBL/GenBank/DDBJ whole genome shotgun (WGS) entry which is preliminary data.</text>
</comment>
<name>A0A0A2LWV6_9FLAO</name>
<dbReference type="InterPro" id="IPR011727">
    <property type="entry name" value="CHP02117"/>
</dbReference>
<dbReference type="STRING" id="1406840.Q763_03600"/>